<evidence type="ECO:0000259" key="4">
    <source>
        <dbReference type="PROSITE" id="PS50043"/>
    </source>
</evidence>
<dbReference type="GO" id="GO:0006355">
    <property type="term" value="P:regulation of DNA-templated transcription"/>
    <property type="evidence" value="ECO:0007669"/>
    <property type="project" value="InterPro"/>
</dbReference>
<dbReference type="GO" id="GO:0003677">
    <property type="term" value="F:DNA binding"/>
    <property type="evidence" value="ECO:0007669"/>
    <property type="project" value="UniProtKB-KW"/>
</dbReference>
<dbReference type="InterPro" id="IPR000792">
    <property type="entry name" value="Tscrpt_reg_LuxR_C"/>
</dbReference>
<accession>A0A285GMU5</accession>
<name>A0A285GMU5_9ACTN</name>
<feature type="domain" description="HTH luxR-type" evidence="4">
    <location>
        <begin position="204"/>
        <end position="268"/>
    </location>
</feature>
<dbReference type="PROSITE" id="PS50043">
    <property type="entry name" value="HTH_LUXR_2"/>
    <property type="match status" value="1"/>
</dbReference>
<evidence type="ECO:0000313" key="5">
    <source>
        <dbReference type="EMBL" id="SNY24889.1"/>
    </source>
</evidence>
<gene>
    <name evidence="5" type="ORF">SAMN05421748_102255</name>
</gene>
<evidence type="ECO:0000256" key="2">
    <source>
        <dbReference type="ARBA" id="ARBA00023125"/>
    </source>
</evidence>
<proteinExistence type="predicted"/>
<dbReference type="Proteomes" id="UP000219612">
    <property type="component" value="Unassembled WGS sequence"/>
</dbReference>
<keyword evidence="2" id="KW-0238">DNA-binding</keyword>
<evidence type="ECO:0000256" key="1">
    <source>
        <dbReference type="ARBA" id="ARBA00023015"/>
    </source>
</evidence>
<sequence length="272" mass="29564">MALSLQGREAEAVRIIEPTITNSAAAGFGLGIIAANWAAAVLYNGLARYPEAVRAVESIGNFFDANLSAWVLPELVEAAVRAGESEVALDALARLVEETQPFGTPFAQGIEARTRALVAEGAEADGLYRQAIEKLGRTGLRTELARAHLVYGEWLRRERRRLDAREHLRTAYDMFVTIGMEGFAERARRELIAAGDAVRKPAAAAAADVALTAQERQIARLVADGFTNPEVAARLFLSPRTVEWHLRKVFGKLGVTSRRQLREAVSSASDPS</sequence>
<dbReference type="Pfam" id="PF00196">
    <property type="entry name" value="GerE"/>
    <property type="match status" value="1"/>
</dbReference>
<dbReference type="Gene3D" id="1.10.10.10">
    <property type="entry name" value="Winged helix-like DNA-binding domain superfamily/Winged helix DNA-binding domain"/>
    <property type="match status" value="1"/>
</dbReference>
<reference evidence="5 6" key="1">
    <citation type="submission" date="2017-09" db="EMBL/GenBank/DDBJ databases">
        <authorList>
            <person name="Ehlers B."/>
            <person name="Leendertz F.H."/>
        </authorList>
    </citation>
    <scope>NUCLEOTIDE SEQUENCE [LARGE SCALE GENOMIC DNA]</scope>
    <source>
        <strain evidence="5 6">CGMCC 4.6857</strain>
    </source>
</reference>
<evidence type="ECO:0000256" key="3">
    <source>
        <dbReference type="ARBA" id="ARBA00023163"/>
    </source>
</evidence>
<dbReference type="RefSeq" id="WP_245922870.1">
    <property type="nucleotide sequence ID" value="NZ_OBDY01000002.1"/>
</dbReference>
<organism evidence="5 6">
    <name type="scientific">Paractinoplanes atraurantiacus</name>
    <dbReference type="NCBI Taxonomy" id="1036182"/>
    <lineage>
        <taxon>Bacteria</taxon>
        <taxon>Bacillati</taxon>
        <taxon>Actinomycetota</taxon>
        <taxon>Actinomycetes</taxon>
        <taxon>Micromonosporales</taxon>
        <taxon>Micromonosporaceae</taxon>
        <taxon>Paractinoplanes</taxon>
    </lineage>
</organism>
<dbReference type="CDD" id="cd06170">
    <property type="entry name" value="LuxR_C_like"/>
    <property type="match status" value="1"/>
</dbReference>
<dbReference type="InterPro" id="IPR036388">
    <property type="entry name" value="WH-like_DNA-bd_sf"/>
</dbReference>
<keyword evidence="6" id="KW-1185">Reference proteome</keyword>
<dbReference type="PANTHER" id="PTHR44688">
    <property type="entry name" value="DNA-BINDING TRANSCRIPTIONAL ACTIVATOR DEVR_DOSR"/>
    <property type="match status" value="1"/>
</dbReference>
<keyword evidence="1" id="KW-0805">Transcription regulation</keyword>
<evidence type="ECO:0000313" key="6">
    <source>
        <dbReference type="Proteomes" id="UP000219612"/>
    </source>
</evidence>
<dbReference type="InterPro" id="IPR016032">
    <property type="entry name" value="Sig_transdc_resp-reg_C-effctor"/>
</dbReference>
<dbReference type="SUPFAM" id="SSF46894">
    <property type="entry name" value="C-terminal effector domain of the bipartite response regulators"/>
    <property type="match status" value="1"/>
</dbReference>
<dbReference type="PRINTS" id="PR00038">
    <property type="entry name" value="HTHLUXR"/>
</dbReference>
<dbReference type="SMART" id="SM00421">
    <property type="entry name" value="HTH_LUXR"/>
    <property type="match status" value="1"/>
</dbReference>
<dbReference type="PANTHER" id="PTHR44688:SF16">
    <property type="entry name" value="DNA-BINDING TRANSCRIPTIONAL ACTIVATOR DEVR_DOSR"/>
    <property type="match status" value="1"/>
</dbReference>
<dbReference type="AlphaFoldDB" id="A0A285GMU5"/>
<keyword evidence="3" id="KW-0804">Transcription</keyword>
<protein>
    <submittedName>
        <fullName evidence="5">Regulatory protein, luxR family</fullName>
    </submittedName>
</protein>
<dbReference type="EMBL" id="OBDY01000002">
    <property type="protein sequence ID" value="SNY24889.1"/>
    <property type="molecule type" value="Genomic_DNA"/>
</dbReference>